<feature type="compositionally biased region" description="Polar residues" evidence="2">
    <location>
        <begin position="201"/>
        <end position="221"/>
    </location>
</feature>
<reference evidence="4 5" key="1">
    <citation type="journal article" date="2013" name="Curr. Biol.">
        <title>The Genome of the Foraminiferan Reticulomyxa filosa.</title>
        <authorList>
            <person name="Glockner G."/>
            <person name="Hulsmann N."/>
            <person name="Schleicher M."/>
            <person name="Noegel A.A."/>
            <person name="Eichinger L."/>
            <person name="Gallinger C."/>
            <person name="Pawlowski J."/>
            <person name="Sierra R."/>
            <person name="Euteneuer U."/>
            <person name="Pillet L."/>
            <person name="Moustafa A."/>
            <person name="Platzer M."/>
            <person name="Groth M."/>
            <person name="Szafranski K."/>
            <person name="Schliwa M."/>
        </authorList>
    </citation>
    <scope>NUCLEOTIDE SEQUENCE [LARGE SCALE GENOMIC DNA]</scope>
</reference>
<keyword evidence="1" id="KW-0175">Coiled coil</keyword>
<feature type="coiled-coil region" evidence="1">
    <location>
        <begin position="7"/>
        <end position="34"/>
    </location>
</feature>
<proteinExistence type="predicted"/>
<evidence type="ECO:0000256" key="2">
    <source>
        <dbReference type="SAM" id="MobiDB-lite"/>
    </source>
</evidence>
<dbReference type="EMBL" id="ASPP01009743">
    <property type="protein sequence ID" value="ETO23732.1"/>
    <property type="molecule type" value="Genomic_DNA"/>
</dbReference>
<evidence type="ECO:0000256" key="3">
    <source>
        <dbReference type="SAM" id="Phobius"/>
    </source>
</evidence>
<keyword evidence="5" id="KW-1185">Reference proteome</keyword>
<feature type="transmembrane region" description="Helical" evidence="3">
    <location>
        <begin position="166"/>
        <end position="188"/>
    </location>
</feature>
<organism evidence="4 5">
    <name type="scientific">Reticulomyxa filosa</name>
    <dbReference type="NCBI Taxonomy" id="46433"/>
    <lineage>
        <taxon>Eukaryota</taxon>
        <taxon>Sar</taxon>
        <taxon>Rhizaria</taxon>
        <taxon>Retaria</taxon>
        <taxon>Foraminifera</taxon>
        <taxon>Monothalamids</taxon>
        <taxon>Reticulomyxidae</taxon>
        <taxon>Reticulomyxa</taxon>
    </lineage>
</organism>
<evidence type="ECO:0000256" key="1">
    <source>
        <dbReference type="SAM" id="Coils"/>
    </source>
</evidence>
<feature type="region of interest" description="Disordered" evidence="2">
    <location>
        <begin position="258"/>
        <end position="277"/>
    </location>
</feature>
<feature type="compositionally biased region" description="Basic and acidic residues" evidence="2">
    <location>
        <begin position="222"/>
        <end position="234"/>
    </location>
</feature>
<gene>
    <name evidence="4" type="ORF">RFI_13447</name>
</gene>
<dbReference type="Proteomes" id="UP000023152">
    <property type="component" value="Unassembled WGS sequence"/>
</dbReference>
<sequence>MTNEKTKKTNKRAVQQLNQRIHEMNEHREQMLEQWNESHDRKQMAMKTATMMPLLRLFQRKLQTSKTNNNLPHIPNGPSFNEEEEHVLPEHIPAGSKQHSKRKRQSKTKKTSKPKAETNTSASHDAAVASDPLLDPSGAIDGGDGEDGQSCVDEGERLANAFLSNVVTHGSIVILLCALITCLLGITLDQLDELMKREQSNLKVSHGSTATKRTWSQAQTDHISENKRTQKNESENENESDEPILPTNNKRRKVVASNANNHDNVDDADDVVPPTFFNSDHKQDIDTSLLNTDNQNQQNTLLPTNVDDSDSGSDTQQAQAVDPNSKWGIPVKPASYVKLLQISYVILKLFSALTQKKAMYFSVPTISPVKFMFMFISFFPSISQKKVFSNVDVIYARPRESDERKKGNQPNF</sequence>
<accession>X6NEF8</accession>
<feature type="region of interest" description="Disordered" evidence="2">
    <location>
        <begin position="201"/>
        <end position="250"/>
    </location>
</feature>
<protein>
    <submittedName>
        <fullName evidence="4">Signal peptide protein</fullName>
    </submittedName>
</protein>
<feature type="region of interest" description="Disordered" evidence="2">
    <location>
        <begin position="90"/>
        <end position="152"/>
    </location>
</feature>
<keyword evidence="3" id="KW-1133">Transmembrane helix</keyword>
<comment type="caution">
    <text evidence="4">The sequence shown here is derived from an EMBL/GenBank/DDBJ whole genome shotgun (WGS) entry which is preliminary data.</text>
</comment>
<keyword evidence="3" id="KW-0472">Membrane</keyword>
<dbReference type="AlphaFoldDB" id="X6NEF8"/>
<name>X6NEF8_RETFI</name>
<feature type="region of interest" description="Disordered" evidence="2">
    <location>
        <begin position="293"/>
        <end position="324"/>
    </location>
</feature>
<feature type="compositionally biased region" description="Basic residues" evidence="2">
    <location>
        <begin position="98"/>
        <end position="113"/>
    </location>
</feature>
<keyword evidence="3" id="KW-0812">Transmembrane</keyword>
<evidence type="ECO:0000313" key="5">
    <source>
        <dbReference type="Proteomes" id="UP000023152"/>
    </source>
</evidence>
<feature type="compositionally biased region" description="Low complexity" evidence="2">
    <location>
        <begin position="293"/>
        <end position="305"/>
    </location>
</feature>
<evidence type="ECO:0000313" key="4">
    <source>
        <dbReference type="EMBL" id="ETO23732.1"/>
    </source>
</evidence>